<protein>
    <submittedName>
        <fullName evidence="1">Uncharacterized protein</fullName>
    </submittedName>
</protein>
<dbReference type="EMBL" id="AUND01000016">
    <property type="protein sequence ID" value="KEO53411.1"/>
    <property type="molecule type" value="Genomic_DNA"/>
</dbReference>
<evidence type="ECO:0000313" key="2">
    <source>
        <dbReference type="Proteomes" id="UP000027432"/>
    </source>
</evidence>
<dbReference type="Proteomes" id="UP000027432">
    <property type="component" value="Unassembled WGS sequence"/>
</dbReference>
<comment type="caution">
    <text evidence="1">The sequence shown here is derived from an EMBL/GenBank/DDBJ whole genome shotgun (WGS) entry which is preliminary data.</text>
</comment>
<evidence type="ECO:0000313" key="1">
    <source>
        <dbReference type="EMBL" id="KEO53411.1"/>
    </source>
</evidence>
<dbReference type="AlphaFoldDB" id="A0A074J7C6"/>
<gene>
    <name evidence="1" type="ORF">TP2_17935</name>
</gene>
<sequence>MIEDSGKGAPMVPLSFLCRVIARSEDTARKLAASGVFEIKRGQVDLRAAVAGIIEHEVNKRVEKSRTIRKNSKVVWKRRAELQRDADERRDLMVEQFEIADQIVAVLDGIDAELPPAVREHVSGLSRLSRRLRGLSAPRG</sequence>
<name>A0A074J7C6_9RHOB</name>
<keyword evidence="2" id="KW-1185">Reference proteome</keyword>
<accession>A0A074J7C6</accession>
<reference evidence="1 2" key="1">
    <citation type="submission" date="2013-07" db="EMBL/GenBank/DDBJ databases">
        <title>Thioclava pacifica DSM 10166 Genome Sequencing.</title>
        <authorList>
            <person name="Lai Q."/>
            <person name="Shao Z."/>
        </authorList>
    </citation>
    <scope>NUCLEOTIDE SEQUENCE [LARGE SCALE GENOMIC DNA]</scope>
    <source>
        <strain evidence="1 2">DSM 10166</strain>
    </source>
</reference>
<proteinExistence type="predicted"/>
<dbReference type="STRING" id="1353537.TP2_17935"/>
<organism evidence="1 2">
    <name type="scientific">Thioclava pacifica DSM 10166</name>
    <dbReference type="NCBI Taxonomy" id="1353537"/>
    <lineage>
        <taxon>Bacteria</taxon>
        <taxon>Pseudomonadati</taxon>
        <taxon>Pseudomonadota</taxon>
        <taxon>Alphaproteobacteria</taxon>
        <taxon>Rhodobacterales</taxon>
        <taxon>Paracoccaceae</taxon>
        <taxon>Thioclava</taxon>
    </lineage>
</organism>